<dbReference type="SUPFAM" id="SSF100950">
    <property type="entry name" value="NagB/RpiA/CoA transferase-like"/>
    <property type="match status" value="1"/>
</dbReference>
<dbReference type="Proteomes" id="UP000594468">
    <property type="component" value="Chromosome"/>
</dbReference>
<evidence type="ECO:0000256" key="1">
    <source>
        <dbReference type="ARBA" id="ARBA00007047"/>
    </source>
</evidence>
<dbReference type="RefSeq" id="WP_195168975.1">
    <property type="nucleotide sequence ID" value="NZ_CP062983.1"/>
</dbReference>
<organism evidence="2 3">
    <name type="scientific">Phototrophicus methaneseepsis</name>
    <dbReference type="NCBI Taxonomy" id="2710758"/>
    <lineage>
        <taxon>Bacteria</taxon>
        <taxon>Bacillati</taxon>
        <taxon>Chloroflexota</taxon>
        <taxon>Candidatus Thermofontia</taxon>
        <taxon>Phototrophicales</taxon>
        <taxon>Phototrophicaceae</taxon>
        <taxon>Phototrophicus</taxon>
    </lineage>
</organism>
<comment type="similarity">
    <text evidence="1">Belongs to the 3-oxoacid CoA-transferase subunit B family.</text>
</comment>
<dbReference type="PANTHER" id="PTHR43293:SF3">
    <property type="entry name" value="CHOLESTEROL RING-CLEAVING HYDROLASE IPDB SUBUNIT"/>
    <property type="match status" value="1"/>
</dbReference>
<name>A0A7S8E5U8_9CHLR</name>
<dbReference type="EMBL" id="CP062983">
    <property type="protein sequence ID" value="QPC80900.1"/>
    <property type="molecule type" value="Genomic_DNA"/>
</dbReference>
<dbReference type="Gene3D" id="3.40.1080.10">
    <property type="entry name" value="Glutaconate Coenzyme A-transferase"/>
    <property type="match status" value="1"/>
</dbReference>
<dbReference type="KEGG" id="pmet:G4Y79_14405"/>
<dbReference type="AlphaFoldDB" id="A0A7S8E5U8"/>
<reference evidence="2 3" key="1">
    <citation type="submission" date="2020-02" db="EMBL/GenBank/DDBJ databases">
        <authorList>
            <person name="Zheng R.K."/>
            <person name="Sun C.M."/>
        </authorList>
    </citation>
    <scope>NUCLEOTIDE SEQUENCE [LARGE SCALE GENOMIC DNA]</scope>
    <source>
        <strain evidence="3">rifampicinis</strain>
    </source>
</reference>
<protein>
    <recommendedName>
        <fullName evidence="4">3-oxoadipate CoA-transferase</fullName>
    </recommendedName>
</protein>
<keyword evidence="3" id="KW-1185">Reference proteome</keyword>
<evidence type="ECO:0000313" key="2">
    <source>
        <dbReference type="EMBL" id="QPC80900.1"/>
    </source>
</evidence>
<accession>A0A7S8E5U8</accession>
<gene>
    <name evidence="2" type="ORF">G4Y79_14405</name>
</gene>
<dbReference type="PANTHER" id="PTHR43293">
    <property type="entry name" value="ACETATE COA-TRANSFERASE YDIF"/>
    <property type="match status" value="1"/>
</dbReference>
<evidence type="ECO:0008006" key="4">
    <source>
        <dbReference type="Google" id="ProtNLM"/>
    </source>
</evidence>
<sequence length="273" mass="30383">MNARQGTPDEFMAVCIARQVQDGDLWTQGLNTPLVMAGLILAKLTHAPNMRFASAIGQGLTQDWAPLSLTKSEAMWLDKSVLHVGFAQAVSDVLPSLQPKEFFRPAQVDAAGNFNNVFIGRDYAHPRLRLPGAGGIPDVTPHYDRSWLYVPRHARAVFRENVDFISGLGHRRGRVGGPCYLISDLGQFDWHEGRMRLVSVHPHADQETIERKTGFELITAPDLSETTPPTTEDLHLLRDVIDPLNIRKLETLAGGARKDLLRQIIQTEQPLSD</sequence>
<dbReference type="InterPro" id="IPR037171">
    <property type="entry name" value="NagB/RpiA_transferase-like"/>
</dbReference>
<proteinExistence type="inferred from homology"/>
<evidence type="ECO:0000313" key="3">
    <source>
        <dbReference type="Proteomes" id="UP000594468"/>
    </source>
</evidence>